<dbReference type="GO" id="GO:0006355">
    <property type="term" value="P:regulation of DNA-templated transcription"/>
    <property type="evidence" value="ECO:0007669"/>
    <property type="project" value="InterPro"/>
</dbReference>
<dbReference type="CDD" id="cd06170">
    <property type="entry name" value="LuxR_C_like"/>
    <property type="match status" value="1"/>
</dbReference>
<dbReference type="PROSITE" id="PS50110">
    <property type="entry name" value="RESPONSE_REGULATORY"/>
    <property type="match status" value="1"/>
</dbReference>
<dbReference type="PRINTS" id="PR00038">
    <property type="entry name" value="HTHLUXR"/>
</dbReference>
<dbReference type="AlphaFoldDB" id="A0A916WFH8"/>
<dbReference type="InterPro" id="IPR016032">
    <property type="entry name" value="Sig_transdc_resp-reg_C-effctor"/>
</dbReference>
<name>A0A916WFH8_9MICO</name>
<dbReference type="Proteomes" id="UP000606922">
    <property type="component" value="Unassembled WGS sequence"/>
</dbReference>
<accession>A0A916WFH8</accession>
<evidence type="ECO:0000256" key="5">
    <source>
        <dbReference type="PROSITE-ProRule" id="PRU00169"/>
    </source>
</evidence>
<dbReference type="PROSITE" id="PS50043">
    <property type="entry name" value="HTH_LUXR_2"/>
    <property type="match status" value="1"/>
</dbReference>
<evidence type="ECO:0000256" key="3">
    <source>
        <dbReference type="ARBA" id="ARBA00023125"/>
    </source>
</evidence>
<keyword evidence="1 5" id="KW-0597">Phosphoprotein</keyword>
<reference evidence="8" key="1">
    <citation type="journal article" date="2014" name="Int. J. Syst. Evol. Microbiol.">
        <title>Complete genome sequence of Corynebacterium casei LMG S-19264T (=DSM 44701T), isolated from a smear-ripened cheese.</title>
        <authorList>
            <consortium name="US DOE Joint Genome Institute (JGI-PGF)"/>
            <person name="Walter F."/>
            <person name="Albersmeier A."/>
            <person name="Kalinowski J."/>
            <person name="Ruckert C."/>
        </authorList>
    </citation>
    <scope>NUCLEOTIDE SEQUENCE</scope>
    <source>
        <strain evidence="8">CGMCC 1.12813</strain>
    </source>
</reference>
<dbReference type="EMBL" id="BMGB01000001">
    <property type="protein sequence ID" value="GGA94497.1"/>
    <property type="molecule type" value="Genomic_DNA"/>
</dbReference>
<dbReference type="InterPro" id="IPR058245">
    <property type="entry name" value="NreC/VraR/RcsB-like_REC"/>
</dbReference>
<keyword evidence="2" id="KW-0805">Transcription regulation</keyword>
<dbReference type="PANTHER" id="PTHR43214:SF24">
    <property type="entry name" value="TRANSCRIPTIONAL REGULATORY PROTEIN NARL-RELATED"/>
    <property type="match status" value="1"/>
</dbReference>
<evidence type="ECO:0000313" key="8">
    <source>
        <dbReference type="EMBL" id="GGA94497.1"/>
    </source>
</evidence>
<reference evidence="8" key="2">
    <citation type="submission" date="2020-09" db="EMBL/GenBank/DDBJ databases">
        <authorList>
            <person name="Sun Q."/>
            <person name="Zhou Y."/>
        </authorList>
    </citation>
    <scope>NUCLEOTIDE SEQUENCE</scope>
    <source>
        <strain evidence="8">CGMCC 1.12813</strain>
    </source>
</reference>
<dbReference type="GO" id="GO:0000160">
    <property type="term" value="P:phosphorelay signal transduction system"/>
    <property type="evidence" value="ECO:0007669"/>
    <property type="project" value="InterPro"/>
</dbReference>
<organism evidence="8 9">
    <name type="scientific">Conyzicola nivalis</name>
    <dbReference type="NCBI Taxonomy" id="1477021"/>
    <lineage>
        <taxon>Bacteria</taxon>
        <taxon>Bacillati</taxon>
        <taxon>Actinomycetota</taxon>
        <taxon>Actinomycetes</taxon>
        <taxon>Micrococcales</taxon>
        <taxon>Microbacteriaceae</taxon>
        <taxon>Conyzicola</taxon>
    </lineage>
</organism>
<dbReference type="InterPro" id="IPR011006">
    <property type="entry name" value="CheY-like_superfamily"/>
</dbReference>
<sequence length="215" mass="22989">MIRVLIVDDQLVVRRGLRVLLDDFPDIEVVAEAASGPEAVARVTEVTPDVVIMDIRMPDGDGIAATRAIATSDDPVPVIVITTFDVDEYVFGAIEAGAVGFLLKNTEPDDLADAVRAAARGDGLVSPAVTRRVLAEFAQRRRSPVASDAVTAVLTARELDIVRALSQGLSNAQIGGLLHLEPGTVKTHLSRIMGKLDMQSRVQLVIWSFRNGIAS</sequence>
<keyword evidence="3 8" id="KW-0238">DNA-binding</keyword>
<dbReference type="GO" id="GO:0003677">
    <property type="term" value="F:DNA binding"/>
    <property type="evidence" value="ECO:0007669"/>
    <property type="project" value="UniProtKB-KW"/>
</dbReference>
<proteinExistence type="predicted"/>
<dbReference type="Pfam" id="PF00196">
    <property type="entry name" value="GerE"/>
    <property type="match status" value="1"/>
</dbReference>
<dbReference type="Gene3D" id="3.40.50.2300">
    <property type="match status" value="1"/>
</dbReference>
<evidence type="ECO:0000259" key="7">
    <source>
        <dbReference type="PROSITE" id="PS50110"/>
    </source>
</evidence>
<dbReference type="SMART" id="SM00421">
    <property type="entry name" value="HTH_LUXR"/>
    <property type="match status" value="1"/>
</dbReference>
<dbReference type="SUPFAM" id="SSF46894">
    <property type="entry name" value="C-terminal effector domain of the bipartite response regulators"/>
    <property type="match status" value="1"/>
</dbReference>
<dbReference type="InterPro" id="IPR039420">
    <property type="entry name" value="WalR-like"/>
</dbReference>
<dbReference type="InterPro" id="IPR000792">
    <property type="entry name" value="Tscrpt_reg_LuxR_C"/>
</dbReference>
<evidence type="ECO:0000313" key="9">
    <source>
        <dbReference type="Proteomes" id="UP000606922"/>
    </source>
</evidence>
<dbReference type="InterPro" id="IPR001789">
    <property type="entry name" value="Sig_transdc_resp-reg_receiver"/>
</dbReference>
<dbReference type="SUPFAM" id="SSF52172">
    <property type="entry name" value="CheY-like"/>
    <property type="match status" value="1"/>
</dbReference>
<feature type="domain" description="HTH luxR-type" evidence="6">
    <location>
        <begin position="147"/>
        <end position="212"/>
    </location>
</feature>
<keyword evidence="4" id="KW-0804">Transcription</keyword>
<evidence type="ECO:0000259" key="6">
    <source>
        <dbReference type="PROSITE" id="PS50043"/>
    </source>
</evidence>
<gene>
    <name evidence="8" type="ORF">GCM10010979_06250</name>
</gene>
<dbReference type="Pfam" id="PF00072">
    <property type="entry name" value="Response_reg"/>
    <property type="match status" value="1"/>
</dbReference>
<feature type="domain" description="Response regulatory" evidence="7">
    <location>
        <begin position="3"/>
        <end position="119"/>
    </location>
</feature>
<evidence type="ECO:0000256" key="2">
    <source>
        <dbReference type="ARBA" id="ARBA00023015"/>
    </source>
</evidence>
<evidence type="ECO:0000256" key="4">
    <source>
        <dbReference type="ARBA" id="ARBA00023163"/>
    </source>
</evidence>
<evidence type="ECO:0000256" key="1">
    <source>
        <dbReference type="ARBA" id="ARBA00022553"/>
    </source>
</evidence>
<dbReference type="PROSITE" id="PS00622">
    <property type="entry name" value="HTH_LUXR_1"/>
    <property type="match status" value="1"/>
</dbReference>
<dbReference type="SMART" id="SM00448">
    <property type="entry name" value="REC"/>
    <property type="match status" value="1"/>
</dbReference>
<dbReference type="PANTHER" id="PTHR43214">
    <property type="entry name" value="TWO-COMPONENT RESPONSE REGULATOR"/>
    <property type="match status" value="1"/>
</dbReference>
<keyword evidence="9" id="KW-1185">Reference proteome</keyword>
<feature type="modified residue" description="4-aspartylphosphate" evidence="5">
    <location>
        <position position="54"/>
    </location>
</feature>
<dbReference type="CDD" id="cd17535">
    <property type="entry name" value="REC_NarL-like"/>
    <property type="match status" value="1"/>
</dbReference>
<comment type="caution">
    <text evidence="8">The sequence shown here is derived from an EMBL/GenBank/DDBJ whole genome shotgun (WGS) entry which is preliminary data.</text>
</comment>
<protein>
    <submittedName>
        <fullName evidence="8">DNA-binding response regulator</fullName>
    </submittedName>
</protein>